<evidence type="ECO:0000313" key="2">
    <source>
        <dbReference type="Proteomes" id="UP000183585"/>
    </source>
</evidence>
<dbReference type="EMBL" id="FMCT01000001">
    <property type="protein sequence ID" value="SCE64290.1"/>
    <property type="molecule type" value="Genomic_DNA"/>
</dbReference>
<reference evidence="2" key="1">
    <citation type="submission" date="2016-06" db="EMBL/GenBank/DDBJ databases">
        <authorList>
            <person name="Varghese N."/>
            <person name="Submissions Spin"/>
        </authorList>
    </citation>
    <scope>NUCLEOTIDE SEQUENCE [LARGE SCALE GENOMIC DNA]</scope>
    <source>
        <strain evidence="2">DSM 43168</strain>
    </source>
</reference>
<proteinExistence type="predicted"/>
<name>A0A1C4TXX4_9ACTN</name>
<protein>
    <submittedName>
        <fullName evidence="1">Uncharacterized protein</fullName>
    </submittedName>
</protein>
<dbReference type="Proteomes" id="UP000183585">
    <property type="component" value="Unassembled WGS sequence"/>
</dbReference>
<sequence length="31" mass="3674">MGLFAYRDERMLRGFTRLLQGSNAKAYWPPQ</sequence>
<accession>A0A1C4TXX4</accession>
<keyword evidence="2" id="KW-1185">Reference proteome</keyword>
<organism evidence="1 2">
    <name type="scientific">Micromonospora carbonacea</name>
    <dbReference type="NCBI Taxonomy" id="47853"/>
    <lineage>
        <taxon>Bacteria</taxon>
        <taxon>Bacillati</taxon>
        <taxon>Actinomycetota</taxon>
        <taxon>Actinomycetes</taxon>
        <taxon>Micromonosporales</taxon>
        <taxon>Micromonosporaceae</taxon>
        <taxon>Micromonospora</taxon>
    </lineage>
</organism>
<gene>
    <name evidence="1" type="ORF">GA0070563_10186</name>
</gene>
<dbReference type="AlphaFoldDB" id="A0A1C4TXX4"/>
<evidence type="ECO:0000313" key="1">
    <source>
        <dbReference type="EMBL" id="SCE64290.1"/>
    </source>
</evidence>